<dbReference type="EMBL" id="JAMKFE010000015">
    <property type="protein sequence ID" value="MCM5681927.1"/>
    <property type="molecule type" value="Genomic_DNA"/>
</dbReference>
<evidence type="ECO:0000259" key="3">
    <source>
        <dbReference type="PROSITE" id="PS51371"/>
    </source>
</evidence>
<reference evidence="4" key="1">
    <citation type="submission" date="2022-05" db="EMBL/GenBank/DDBJ databases">
        <title>Schlegelella sp. nov., isolated from mangrove soil.</title>
        <authorList>
            <person name="Liu Y."/>
            <person name="Ge X."/>
            <person name="Liu W."/>
        </authorList>
    </citation>
    <scope>NUCLEOTIDE SEQUENCE</scope>
    <source>
        <strain evidence="4">S2-27</strain>
    </source>
</reference>
<dbReference type="Pfam" id="PF00571">
    <property type="entry name" value="CBS"/>
    <property type="match status" value="2"/>
</dbReference>
<feature type="transmembrane region" description="Helical" evidence="2">
    <location>
        <begin position="107"/>
        <end position="125"/>
    </location>
</feature>
<keyword evidence="2" id="KW-0472">Membrane</keyword>
<feature type="domain" description="CBS" evidence="3">
    <location>
        <begin position="237"/>
        <end position="295"/>
    </location>
</feature>
<proteinExistence type="predicted"/>
<keyword evidence="2" id="KW-1133">Transmembrane helix</keyword>
<sequence length="376" mass="40136">MMPVAASRRAGLWRALVPAPMLAGRRECCRVVAGALVGMLVIALLSRSLVSTDMTPWLVAPIGASAVIVFAAAASPFAHPWAVVGGNTVSALAGIACVQAFGQAPWVAAPAVGLAIAAMLSLRCLHPPGGACALLVALGGVDDPQFALHPVLLNSLLLVLAAMAYHRLTRLPPGAAPPPAPVEASRQRSFTDGDLDAVLSRRGQPPDLSLEELHELLEQARRQAWQRRSQALRCAELLSGPPLAAHFGTSLQEAWALMRHHRLKALPVVDRARRLVGIVTLADFLREARLDGHANWPQRLHALLHATPTSHSSKPETVGQIMVRQVRVVDADRPLGDLLPLFAGTGHHHLPVIDSDRRLLGVISESDVLRALARHD</sequence>
<accession>A0ABT0YT53</accession>
<dbReference type="Gene3D" id="3.10.580.10">
    <property type="entry name" value="CBS-domain"/>
    <property type="match status" value="1"/>
</dbReference>
<evidence type="ECO:0000256" key="2">
    <source>
        <dbReference type="SAM" id="Phobius"/>
    </source>
</evidence>
<evidence type="ECO:0000313" key="4">
    <source>
        <dbReference type="EMBL" id="MCM5681927.1"/>
    </source>
</evidence>
<protein>
    <submittedName>
        <fullName evidence="4">HPP family protein</fullName>
    </submittedName>
</protein>
<keyword evidence="2" id="KW-0812">Transmembrane</keyword>
<feature type="transmembrane region" description="Helical" evidence="2">
    <location>
        <begin position="31"/>
        <end position="50"/>
    </location>
</feature>
<evidence type="ECO:0000256" key="1">
    <source>
        <dbReference type="PROSITE-ProRule" id="PRU00703"/>
    </source>
</evidence>
<dbReference type="Proteomes" id="UP001165541">
    <property type="component" value="Unassembled WGS sequence"/>
</dbReference>
<dbReference type="RefSeq" id="WP_251780409.1">
    <property type="nucleotide sequence ID" value="NZ_JAMKFE010000015.1"/>
</dbReference>
<feature type="transmembrane region" description="Helical" evidence="2">
    <location>
        <begin position="56"/>
        <end position="74"/>
    </location>
</feature>
<comment type="caution">
    <text evidence="4">The sequence shown here is derived from an EMBL/GenBank/DDBJ whole genome shotgun (WGS) entry which is preliminary data.</text>
</comment>
<dbReference type="InterPro" id="IPR046342">
    <property type="entry name" value="CBS_dom_sf"/>
</dbReference>
<dbReference type="Pfam" id="PF04982">
    <property type="entry name" value="TM_HPP"/>
    <property type="match status" value="1"/>
</dbReference>
<dbReference type="SMART" id="SM00116">
    <property type="entry name" value="CBS"/>
    <property type="match status" value="2"/>
</dbReference>
<feature type="transmembrane region" description="Helical" evidence="2">
    <location>
        <begin position="81"/>
        <end position="101"/>
    </location>
</feature>
<dbReference type="InterPro" id="IPR000644">
    <property type="entry name" value="CBS_dom"/>
</dbReference>
<feature type="domain" description="CBS" evidence="3">
    <location>
        <begin position="322"/>
        <end position="376"/>
    </location>
</feature>
<feature type="transmembrane region" description="Helical" evidence="2">
    <location>
        <begin position="146"/>
        <end position="165"/>
    </location>
</feature>
<keyword evidence="1" id="KW-0129">CBS domain</keyword>
<dbReference type="CDD" id="cd04600">
    <property type="entry name" value="CBS_pair_HPP_assoc"/>
    <property type="match status" value="1"/>
</dbReference>
<dbReference type="SUPFAM" id="SSF54631">
    <property type="entry name" value="CBS-domain pair"/>
    <property type="match status" value="1"/>
</dbReference>
<dbReference type="PROSITE" id="PS51371">
    <property type="entry name" value="CBS"/>
    <property type="match status" value="2"/>
</dbReference>
<gene>
    <name evidence="4" type="ORF">M8A51_20555</name>
</gene>
<keyword evidence="5" id="KW-1185">Reference proteome</keyword>
<dbReference type="PANTHER" id="PTHR33741">
    <property type="entry name" value="TRANSMEMBRANE PROTEIN DDB_G0269096-RELATED"/>
    <property type="match status" value="1"/>
</dbReference>
<name>A0ABT0YT53_9BURK</name>
<dbReference type="InterPro" id="IPR007065">
    <property type="entry name" value="HPP"/>
</dbReference>
<dbReference type="PANTHER" id="PTHR33741:SF5">
    <property type="entry name" value="TRANSMEMBRANE PROTEIN DDB_G0269096-RELATED"/>
    <property type="match status" value="1"/>
</dbReference>
<evidence type="ECO:0000313" key="5">
    <source>
        <dbReference type="Proteomes" id="UP001165541"/>
    </source>
</evidence>
<dbReference type="InterPro" id="IPR058581">
    <property type="entry name" value="TM_HPP"/>
</dbReference>
<organism evidence="4 5">
    <name type="scientific">Caldimonas mangrovi</name>
    <dbReference type="NCBI Taxonomy" id="2944811"/>
    <lineage>
        <taxon>Bacteria</taxon>
        <taxon>Pseudomonadati</taxon>
        <taxon>Pseudomonadota</taxon>
        <taxon>Betaproteobacteria</taxon>
        <taxon>Burkholderiales</taxon>
        <taxon>Sphaerotilaceae</taxon>
        <taxon>Caldimonas</taxon>
    </lineage>
</organism>